<organism evidence="1 2">
    <name type="scientific">Araneus ventricosus</name>
    <name type="common">Orbweaver spider</name>
    <name type="synonym">Epeira ventricosa</name>
    <dbReference type="NCBI Taxonomy" id="182803"/>
    <lineage>
        <taxon>Eukaryota</taxon>
        <taxon>Metazoa</taxon>
        <taxon>Ecdysozoa</taxon>
        <taxon>Arthropoda</taxon>
        <taxon>Chelicerata</taxon>
        <taxon>Arachnida</taxon>
        <taxon>Araneae</taxon>
        <taxon>Araneomorphae</taxon>
        <taxon>Entelegynae</taxon>
        <taxon>Araneoidea</taxon>
        <taxon>Araneidae</taxon>
        <taxon>Araneus</taxon>
    </lineage>
</organism>
<dbReference type="EMBL" id="BGPR01030900">
    <property type="protein sequence ID" value="GBO03685.1"/>
    <property type="molecule type" value="Genomic_DNA"/>
</dbReference>
<proteinExistence type="predicted"/>
<reference evidence="1 2" key="1">
    <citation type="journal article" date="2019" name="Sci. Rep.">
        <title>Orb-weaving spider Araneus ventricosus genome elucidates the spidroin gene catalogue.</title>
        <authorList>
            <person name="Kono N."/>
            <person name="Nakamura H."/>
            <person name="Ohtoshi R."/>
            <person name="Moran D.A.P."/>
            <person name="Shinohara A."/>
            <person name="Yoshida Y."/>
            <person name="Fujiwara M."/>
            <person name="Mori M."/>
            <person name="Tomita M."/>
            <person name="Arakawa K."/>
        </authorList>
    </citation>
    <scope>NUCLEOTIDE SEQUENCE [LARGE SCALE GENOMIC DNA]</scope>
</reference>
<dbReference type="AlphaFoldDB" id="A0A4Y2TSS4"/>
<evidence type="ECO:0000313" key="1">
    <source>
        <dbReference type="EMBL" id="GBO03685.1"/>
    </source>
</evidence>
<sequence>MESVVSVTGDRCGPNGKCSASHWGQMWSKRKERCQSPVTDMPLSVSDSTFTTVFKTGGSRLNVPSGGMCHRWLSLDCTIRRGVPPVALTLITIRQGVPPVTLT</sequence>
<gene>
    <name evidence="1" type="ORF">AVEN_81118_1</name>
</gene>
<dbReference type="Proteomes" id="UP000499080">
    <property type="component" value="Unassembled WGS sequence"/>
</dbReference>
<name>A0A4Y2TSS4_ARAVE</name>
<comment type="caution">
    <text evidence="1">The sequence shown here is derived from an EMBL/GenBank/DDBJ whole genome shotgun (WGS) entry which is preliminary data.</text>
</comment>
<keyword evidence="2" id="KW-1185">Reference proteome</keyword>
<protein>
    <submittedName>
        <fullName evidence="1">Uncharacterized protein</fullName>
    </submittedName>
</protein>
<accession>A0A4Y2TSS4</accession>
<evidence type="ECO:0000313" key="2">
    <source>
        <dbReference type="Proteomes" id="UP000499080"/>
    </source>
</evidence>